<gene>
    <name evidence="7" type="ORF">SAMN02799615_01260</name>
</gene>
<dbReference type="InterPro" id="IPR009057">
    <property type="entry name" value="Homeodomain-like_sf"/>
</dbReference>
<dbReference type="EMBL" id="FONH01000003">
    <property type="protein sequence ID" value="SFE59496.1"/>
    <property type="molecule type" value="Genomic_DNA"/>
</dbReference>
<accession>A0A1I2BTP2</accession>
<dbReference type="InterPro" id="IPR036271">
    <property type="entry name" value="Tet_transcr_reg_TetR-rel_C_sf"/>
</dbReference>
<name>A0A1I2BTP2_9GAMM</name>
<evidence type="ECO:0000313" key="8">
    <source>
        <dbReference type="Proteomes" id="UP000199477"/>
    </source>
</evidence>
<evidence type="ECO:0000256" key="4">
    <source>
        <dbReference type="ARBA" id="ARBA00023163"/>
    </source>
</evidence>
<dbReference type="GO" id="GO:0000976">
    <property type="term" value="F:transcription cis-regulatory region binding"/>
    <property type="evidence" value="ECO:0007669"/>
    <property type="project" value="TreeGrafter"/>
</dbReference>
<evidence type="ECO:0000256" key="2">
    <source>
        <dbReference type="ARBA" id="ARBA00023015"/>
    </source>
</evidence>
<dbReference type="InterPro" id="IPR039538">
    <property type="entry name" value="BetI_C"/>
</dbReference>
<keyword evidence="4" id="KW-0804">Transcription</keyword>
<dbReference type="PROSITE" id="PS50977">
    <property type="entry name" value="HTH_TETR_2"/>
    <property type="match status" value="1"/>
</dbReference>
<reference evidence="8" key="1">
    <citation type="submission" date="2016-10" db="EMBL/GenBank/DDBJ databases">
        <authorList>
            <person name="Varghese N."/>
            <person name="Submissions S."/>
        </authorList>
    </citation>
    <scope>NUCLEOTIDE SEQUENCE [LARGE SCALE GENOMIC DNA]</scope>
    <source>
        <strain evidence="8">UNC178MFTsu3.1</strain>
    </source>
</reference>
<keyword evidence="3 5" id="KW-0238">DNA-binding</keyword>
<dbReference type="PRINTS" id="PR00455">
    <property type="entry name" value="HTHTETR"/>
</dbReference>
<dbReference type="PROSITE" id="PS01081">
    <property type="entry name" value="HTH_TETR_1"/>
    <property type="match status" value="1"/>
</dbReference>
<feature type="domain" description="HTH tetR-type" evidence="6">
    <location>
        <begin position="8"/>
        <end position="68"/>
    </location>
</feature>
<evidence type="ECO:0000256" key="1">
    <source>
        <dbReference type="ARBA" id="ARBA00022491"/>
    </source>
</evidence>
<dbReference type="PANTHER" id="PTHR30055">
    <property type="entry name" value="HTH-TYPE TRANSCRIPTIONAL REGULATOR RUTR"/>
    <property type="match status" value="1"/>
</dbReference>
<dbReference type="Pfam" id="PF13977">
    <property type="entry name" value="TetR_C_6"/>
    <property type="match status" value="1"/>
</dbReference>
<dbReference type="Gene3D" id="1.10.357.10">
    <property type="entry name" value="Tetracycline Repressor, domain 2"/>
    <property type="match status" value="1"/>
</dbReference>
<keyword evidence="8" id="KW-1185">Reference proteome</keyword>
<dbReference type="PANTHER" id="PTHR30055:SF228">
    <property type="entry name" value="TRANSCRIPTIONAL REGULATOR-RELATED"/>
    <property type="match status" value="1"/>
</dbReference>
<dbReference type="InterPro" id="IPR023772">
    <property type="entry name" value="DNA-bd_HTH_TetR-type_CS"/>
</dbReference>
<dbReference type="Proteomes" id="UP000199477">
    <property type="component" value="Unassembled WGS sequence"/>
</dbReference>
<evidence type="ECO:0000256" key="3">
    <source>
        <dbReference type="ARBA" id="ARBA00023125"/>
    </source>
</evidence>
<dbReference type="RefSeq" id="WP_081805227.1">
    <property type="nucleotide sequence ID" value="NZ_FONH01000003.1"/>
</dbReference>
<evidence type="ECO:0000313" key="7">
    <source>
        <dbReference type="EMBL" id="SFE59496.1"/>
    </source>
</evidence>
<evidence type="ECO:0000256" key="5">
    <source>
        <dbReference type="PROSITE-ProRule" id="PRU00335"/>
    </source>
</evidence>
<dbReference type="InterPro" id="IPR050109">
    <property type="entry name" value="HTH-type_TetR-like_transc_reg"/>
</dbReference>
<evidence type="ECO:0000259" key="6">
    <source>
        <dbReference type="PROSITE" id="PS50977"/>
    </source>
</evidence>
<dbReference type="STRING" id="500610.SAMN02799615_01260"/>
<dbReference type="SUPFAM" id="SSF46689">
    <property type="entry name" value="Homeodomain-like"/>
    <property type="match status" value="1"/>
</dbReference>
<dbReference type="InterPro" id="IPR001647">
    <property type="entry name" value="HTH_TetR"/>
</dbReference>
<organism evidence="7 8">
    <name type="scientific">Dyella marensis</name>
    <dbReference type="NCBI Taxonomy" id="500610"/>
    <lineage>
        <taxon>Bacteria</taxon>
        <taxon>Pseudomonadati</taxon>
        <taxon>Pseudomonadota</taxon>
        <taxon>Gammaproteobacteria</taxon>
        <taxon>Lysobacterales</taxon>
        <taxon>Rhodanobacteraceae</taxon>
        <taxon>Dyella</taxon>
    </lineage>
</organism>
<sequence>MPRKPNTELRRQQIVDGLLRTIAAQGYTGATIQAIASASGLAPGLVHYHFRDKREILVTLVEQLGAYAASRFQARAAVAANARERLRAYIDARLAYGSDANPDAVAAWVMIGAEAVREPDVREIYQRAVRQEIALIRRLLRAYLLECGKRVHKLDAFAAGLLAFVEGVFVLASNARTLVPTGFAADMAAAWVERYVAAELPVAGHAVAGKKTVRQKSKGGQR</sequence>
<keyword evidence="2" id="KW-0805">Transcription regulation</keyword>
<dbReference type="GO" id="GO:0003700">
    <property type="term" value="F:DNA-binding transcription factor activity"/>
    <property type="evidence" value="ECO:0007669"/>
    <property type="project" value="TreeGrafter"/>
</dbReference>
<protein>
    <submittedName>
        <fullName evidence="7">Transcriptional regulator, TetR family</fullName>
    </submittedName>
</protein>
<keyword evidence="1" id="KW-0678">Repressor</keyword>
<feature type="DNA-binding region" description="H-T-H motif" evidence="5">
    <location>
        <begin position="31"/>
        <end position="50"/>
    </location>
</feature>
<dbReference type="Pfam" id="PF00440">
    <property type="entry name" value="TetR_N"/>
    <property type="match status" value="1"/>
</dbReference>
<proteinExistence type="predicted"/>
<dbReference type="SUPFAM" id="SSF48498">
    <property type="entry name" value="Tetracyclin repressor-like, C-terminal domain"/>
    <property type="match status" value="1"/>
</dbReference>
<dbReference type="AlphaFoldDB" id="A0A1I2BTP2"/>